<comment type="caution">
    <text evidence="2">The sequence shown here is derived from an EMBL/GenBank/DDBJ whole genome shotgun (WGS) entry which is preliminary data.</text>
</comment>
<proteinExistence type="predicted"/>
<gene>
    <name evidence="2" type="ORF">ACFQL7_14545</name>
</gene>
<dbReference type="Gene3D" id="3.30.870.10">
    <property type="entry name" value="Endonuclease Chain A"/>
    <property type="match status" value="1"/>
</dbReference>
<sequence length="329" mass="35503">MVTVERVSESESGSERGWGLKLILVTSVLLLGTSSIALAVGPTNSTGVTTIASDTERAAGIEIVRVYPNPVTDGDRGEFVVIDVSRKTNVSGWELRDEESVVSLPNRTVSGWIVLSTEPKAVENITDEPVLQLTGKISLSNAGERVRLVRDGTSVTTVEYSDAPEGELYQRDSGEWTWQPFGATDLSVVESGPSAARLFVLPDAPKAPASTLDSATDRILLGGYTFTSDRIASALVRAHRRGVHVEVLVESGPVGGITTQEKTVLDRLTAAGIDVHVLGGACAICLSSREVRCRRRPGARDDRKLETVRRWRSLEPGVGSDRSRFSHRR</sequence>
<dbReference type="Proteomes" id="UP001596417">
    <property type="component" value="Unassembled WGS sequence"/>
</dbReference>
<reference evidence="2 3" key="1">
    <citation type="journal article" date="2019" name="Int. J. Syst. Evol. Microbiol.">
        <title>The Global Catalogue of Microorganisms (GCM) 10K type strain sequencing project: providing services to taxonomists for standard genome sequencing and annotation.</title>
        <authorList>
            <consortium name="The Broad Institute Genomics Platform"/>
            <consortium name="The Broad Institute Genome Sequencing Center for Infectious Disease"/>
            <person name="Wu L."/>
            <person name="Ma J."/>
        </authorList>
    </citation>
    <scope>NUCLEOTIDE SEQUENCE [LARGE SCALE GENOMIC DNA]</scope>
    <source>
        <strain evidence="2 3">RDMS1</strain>
    </source>
</reference>
<dbReference type="RefSeq" id="WP_390205887.1">
    <property type="nucleotide sequence ID" value="NZ_JBHTAX010000001.1"/>
</dbReference>
<evidence type="ECO:0000259" key="1">
    <source>
        <dbReference type="Pfam" id="PF13091"/>
    </source>
</evidence>
<feature type="domain" description="Phospholipase D-like" evidence="1">
    <location>
        <begin position="211"/>
        <end position="277"/>
    </location>
</feature>
<protein>
    <submittedName>
        <fullName evidence="2">Phospholipase D-like domain-containing protein</fullName>
    </submittedName>
</protein>
<dbReference type="SUPFAM" id="SSF56024">
    <property type="entry name" value="Phospholipase D/nuclease"/>
    <property type="match status" value="1"/>
</dbReference>
<dbReference type="InterPro" id="IPR025202">
    <property type="entry name" value="PLD-like_dom"/>
</dbReference>
<organism evidence="2 3">
    <name type="scientific">Halocatena marina</name>
    <dbReference type="NCBI Taxonomy" id="2934937"/>
    <lineage>
        <taxon>Archaea</taxon>
        <taxon>Methanobacteriati</taxon>
        <taxon>Methanobacteriota</taxon>
        <taxon>Stenosarchaea group</taxon>
        <taxon>Halobacteria</taxon>
        <taxon>Halobacteriales</taxon>
        <taxon>Natronomonadaceae</taxon>
        <taxon>Halocatena</taxon>
    </lineage>
</organism>
<evidence type="ECO:0000313" key="2">
    <source>
        <dbReference type="EMBL" id="MFC7190921.1"/>
    </source>
</evidence>
<dbReference type="EMBL" id="JBHTAX010000001">
    <property type="protein sequence ID" value="MFC7190921.1"/>
    <property type="molecule type" value="Genomic_DNA"/>
</dbReference>
<name>A0ABD5YUM1_9EURY</name>
<accession>A0ABD5YUM1</accession>
<evidence type="ECO:0000313" key="3">
    <source>
        <dbReference type="Proteomes" id="UP001596417"/>
    </source>
</evidence>
<dbReference type="AlphaFoldDB" id="A0ABD5YUM1"/>
<dbReference type="Pfam" id="PF13091">
    <property type="entry name" value="PLDc_2"/>
    <property type="match status" value="1"/>
</dbReference>
<keyword evidence="3" id="KW-1185">Reference proteome</keyword>